<protein>
    <submittedName>
        <fullName evidence="1">Uncharacterized protein</fullName>
    </submittedName>
</protein>
<dbReference type="InParanoid" id="A0A2P5E868"/>
<comment type="caution">
    <text evidence="1">The sequence shown here is derived from an EMBL/GenBank/DDBJ whole genome shotgun (WGS) entry which is preliminary data.</text>
</comment>
<organism evidence="1 2">
    <name type="scientific">Trema orientale</name>
    <name type="common">Charcoal tree</name>
    <name type="synonym">Celtis orientalis</name>
    <dbReference type="NCBI Taxonomy" id="63057"/>
    <lineage>
        <taxon>Eukaryota</taxon>
        <taxon>Viridiplantae</taxon>
        <taxon>Streptophyta</taxon>
        <taxon>Embryophyta</taxon>
        <taxon>Tracheophyta</taxon>
        <taxon>Spermatophyta</taxon>
        <taxon>Magnoliopsida</taxon>
        <taxon>eudicotyledons</taxon>
        <taxon>Gunneridae</taxon>
        <taxon>Pentapetalae</taxon>
        <taxon>rosids</taxon>
        <taxon>fabids</taxon>
        <taxon>Rosales</taxon>
        <taxon>Cannabaceae</taxon>
        <taxon>Trema</taxon>
    </lineage>
</organism>
<name>A0A2P5E868_TREOI</name>
<gene>
    <name evidence="1" type="ORF">TorRG33x02_224570</name>
</gene>
<dbReference type="OrthoDB" id="10479711at2759"/>
<sequence length="117" mass="13729">MSKHDATYTKKPRNLSRPIKYTFATRHHLDYSPPHSLSNLSLLSFRSAVILGKRLIQFKASFILSFESLNRIYPINLQALLLQSSNRSFRLYDYALFSYRDRIVGYISYFELGEKKS</sequence>
<evidence type="ECO:0000313" key="1">
    <source>
        <dbReference type="EMBL" id="PON81741.1"/>
    </source>
</evidence>
<accession>A0A2P5E868</accession>
<dbReference type="Proteomes" id="UP000237000">
    <property type="component" value="Unassembled WGS sequence"/>
</dbReference>
<evidence type="ECO:0000313" key="2">
    <source>
        <dbReference type="Proteomes" id="UP000237000"/>
    </source>
</evidence>
<dbReference type="EMBL" id="JXTC01000209">
    <property type="protein sequence ID" value="PON81741.1"/>
    <property type="molecule type" value="Genomic_DNA"/>
</dbReference>
<keyword evidence="2" id="KW-1185">Reference proteome</keyword>
<reference evidence="2" key="1">
    <citation type="submission" date="2016-06" db="EMBL/GenBank/DDBJ databases">
        <title>Parallel loss of symbiosis genes in relatives of nitrogen-fixing non-legume Parasponia.</title>
        <authorList>
            <person name="Van Velzen R."/>
            <person name="Holmer R."/>
            <person name="Bu F."/>
            <person name="Rutten L."/>
            <person name="Van Zeijl A."/>
            <person name="Liu W."/>
            <person name="Santuari L."/>
            <person name="Cao Q."/>
            <person name="Sharma T."/>
            <person name="Shen D."/>
            <person name="Roswanjaya Y."/>
            <person name="Wardhani T."/>
            <person name="Kalhor M.S."/>
            <person name="Jansen J."/>
            <person name="Van den Hoogen J."/>
            <person name="Gungor B."/>
            <person name="Hartog M."/>
            <person name="Hontelez J."/>
            <person name="Verver J."/>
            <person name="Yang W.-C."/>
            <person name="Schijlen E."/>
            <person name="Repin R."/>
            <person name="Schilthuizen M."/>
            <person name="Schranz E."/>
            <person name="Heidstra R."/>
            <person name="Miyata K."/>
            <person name="Fedorova E."/>
            <person name="Kohlen W."/>
            <person name="Bisseling T."/>
            <person name="Smit S."/>
            <person name="Geurts R."/>
        </authorList>
    </citation>
    <scope>NUCLEOTIDE SEQUENCE [LARGE SCALE GENOMIC DNA]</scope>
    <source>
        <strain evidence="2">cv. RG33-2</strain>
    </source>
</reference>
<dbReference type="AlphaFoldDB" id="A0A2P5E868"/>
<proteinExistence type="predicted"/>